<organism evidence="2 3">
    <name type="scientific">Passalora fulva</name>
    <name type="common">Tomato leaf mold</name>
    <name type="synonym">Cladosporium fulvum</name>
    <dbReference type="NCBI Taxonomy" id="5499"/>
    <lineage>
        <taxon>Eukaryota</taxon>
        <taxon>Fungi</taxon>
        <taxon>Dikarya</taxon>
        <taxon>Ascomycota</taxon>
        <taxon>Pezizomycotina</taxon>
        <taxon>Dothideomycetes</taxon>
        <taxon>Dothideomycetidae</taxon>
        <taxon>Mycosphaerellales</taxon>
        <taxon>Mycosphaerellaceae</taxon>
        <taxon>Fulvia</taxon>
    </lineage>
</organism>
<feature type="transmembrane region" description="Helical" evidence="1">
    <location>
        <begin position="163"/>
        <end position="182"/>
    </location>
</feature>
<evidence type="ECO:0000313" key="3">
    <source>
        <dbReference type="Proteomes" id="UP000756132"/>
    </source>
</evidence>
<reference evidence="2" key="2">
    <citation type="journal article" date="2022" name="Microb. Genom.">
        <title>A chromosome-scale genome assembly of the tomato pathogen Cladosporium fulvum reveals a compartmentalized genome architecture and the presence of a dispensable chromosome.</title>
        <authorList>
            <person name="Zaccaron A.Z."/>
            <person name="Chen L.H."/>
            <person name="Samaras A."/>
            <person name="Stergiopoulos I."/>
        </authorList>
    </citation>
    <scope>NUCLEOTIDE SEQUENCE</scope>
    <source>
        <strain evidence="2">Race5_Kim</strain>
    </source>
</reference>
<dbReference type="EMBL" id="CP090165">
    <property type="protein sequence ID" value="UJO15095.1"/>
    <property type="molecule type" value="Genomic_DNA"/>
</dbReference>
<evidence type="ECO:0000313" key="2">
    <source>
        <dbReference type="EMBL" id="UJO15095.1"/>
    </source>
</evidence>
<proteinExistence type="predicted"/>
<name>A0A9Q8LCR9_PASFU</name>
<gene>
    <name evidence="2" type="ORF">CLAFUR5_08772</name>
</gene>
<accession>A0A9Q8LCR9</accession>
<evidence type="ECO:0000256" key="1">
    <source>
        <dbReference type="SAM" id="Phobius"/>
    </source>
</evidence>
<protein>
    <submittedName>
        <fullName evidence="2">Uncharacterized protein</fullName>
    </submittedName>
</protein>
<dbReference type="RefSeq" id="XP_047759461.1">
    <property type="nucleotide sequence ID" value="XM_047907920.1"/>
</dbReference>
<keyword evidence="3" id="KW-1185">Reference proteome</keyword>
<dbReference type="Proteomes" id="UP000756132">
    <property type="component" value="Chromosome 3"/>
</dbReference>
<dbReference type="AlphaFoldDB" id="A0A9Q8LCR9"/>
<dbReference type="GeneID" id="71988650"/>
<sequence>MLSNDRAAFSLASMGVRCKSIAARVELVANFDIIADHHFKHTSHHIINTTTARHTTPSPRHTTPAARIPPAMTTTLLTTDSTFPSTNLDDMLSKPTNTAAPTTPQLHVKNHAQGLLAGHNSQVLSMFNLADGSIYASADHSIVINGPIFGAETPPSSALAGQLNAALAMLVLVVVVWGMLEVKRGIEDAFSRIDVVEI</sequence>
<keyword evidence="1" id="KW-1133">Transmembrane helix</keyword>
<keyword evidence="1" id="KW-0472">Membrane</keyword>
<keyword evidence="1" id="KW-0812">Transmembrane</keyword>
<dbReference type="KEGG" id="ffu:CLAFUR5_08772"/>
<reference evidence="2" key="1">
    <citation type="submission" date="2021-12" db="EMBL/GenBank/DDBJ databases">
        <authorList>
            <person name="Zaccaron A."/>
            <person name="Stergiopoulos I."/>
        </authorList>
    </citation>
    <scope>NUCLEOTIDE SEQUENCE</scope>
    <source>
        <strain evidence="2">Race5_Kim</strain>
    </source>
</reference>